<evidence type="ECO:0000313" key="4">
    <source>
        <dbReference type="EMBL" id="PKU71290.1"/>
    </source>
</evidence>
<dbReference type="PROSITE" id="PS50297">
    <property type="entry name" value="ANK_REP_REGION"/>
    <property type="match status" value="5"/>
</dbReference>
<dbReference type="InterPro" id="IPR036770">
    <property type="entry name" value="Ankyrin_rpt-contain_sf"/>
</dbReference>
<dbReference type="SUPFAM" id="SSF48403">
    <property type="entry name" value="Ankyrin repeat"/>
    <property type="match status" value="2"/>
</dbReference>
<dbReference type="PANTHER" id="PTHR24198">
    <property type="entry name" value="ANKYRIN REPEAT AND PROTEIN KINASE DOMAIN-CONTAINING PROTEIN"/>
    <property type="match status" value="1"/>
</dbReference>
<feature type="repeat" description="ANK" evidence="3">
    <location>
        <begin position="105"/>
        <end position="137"/>
    </location>
</feature>
<dbReference type="PROSITE" id="PS50088">
    <property type="entry name" value="ANK_REPEAT"/>
    <property type="match status" value="5"/>
</dbReference>
<evidence type="ECO:0000256" key="2">
    <source>
        <dbReference type="ARBA" id="ARBA00023043"/>
    </source>
</evidence>
<organism evidence="4 5">
    <name type="scientific">Dendrobium catenatum</name>
    <dbReference type="NCBI Taxonomy" id="906689"/>
    <lineage>
        <taxon>Eukaryota</taxon>
        <taxon>Viridiplantae</taxon>
        <taxon>Streptophyta</taxon>
        <taxon>Embryophyta</taxon>
        <taxon>Tracheophyta</taxon>
        <taxon>Spermatophyta</taxon>
        <taxon>Magnoliopsida</taxon>
        <taxon>Liliopsida</taxon>
        <taxon>Asparagales</taxon>
        <taxon>Orchidaceae</taxon>
        <taxon>Epidendroideae</taxon>
        <taxon>Malaxideae</taxon>
        <taxon>Dendrobiinae</taxon>
        <taxon>Dendrobium</taxon>
    </lineage>
</organism>
<reference evidence="4 5" key="2">
    <citation type="journal article" date="2017" name="Nature">
        <title>The Apostasia genome and the evolution of orchids.</title>
        <authorList>
            <person name="Zhang G.Q."/>
            <person name="Liu K.W."/>
            <person name="Li Z."/>
            <person name="Lohaus R."/>
            <person name="Hsiao Y.Y."/>
            <person name="Niu S.C."/>
            <person name="Wang J.Y."/>
            <person name="Lin Y.C."/>
            <person name="Xu Q."/>
            <person name="Chen L.J."/>
            <person name="Yoshida K."/>
            <person name="Fujiwara S."/>
            <person name="Wang Z.W."/>
            <person name="Zhang Y.Q."/>
            <person name="Mitsuda N."/>
            <person name="Wang M."/>
            <person name="Liu G.H."/>
            <person name="Pecoraro L."/>
            <person name="Huang H.X."/>
            <person name="Xiao X.J."/>
            <person name="Lin M."/>
            <person name="Wu X.Y."/>
            <person name="Wu W.L."/>
            <person name="Chen Y.Y."/>
            <person name="Chang S.B."/>
            <person name="Sakamoto S."/>
            <person name="Ohme-Takagi M."/>
            <person name="Yagi M."/>
            <person name="Zeng S.J."/>
            <person name="Shen C.Y."/>
            <person name="Yeh C.M."/>
            <person name="Luo Y.B."/>
            <person name="Tsai W.C."/>
            <person name="Van de Peer Y."/>
            <person name="Liu Z.J."/>
        </authorList>
    </citation>
    <scope>NUCLEOTIDE SEQUENCE [LARGE SCALE GENOMIC DNA]</scope>
    <source>
        <tissue evidence="4">The whole plant</tissue>
    </source>
</reference>
<reference evidence="4 5" key="1">
    <citation type="journal article" date="2016" name="Sci. Rep.">
        <title>The Dendrobium catenatum Lindl. genome sequence provides insights into polysaccharide synthase, floral development and adaptive evolution.</title>
        <authorList>
            <person name="Zhang G.Q."/>
            <person name="Xu Q."/>
            <person name="Bian C."/>
            <person name="Tsai W.C."/>
            <person name="Yeh C.M."/>
            <person name="Liu K.W."/>
            <person name="Yoshida K."/>
            <person name="Zhang L.S."/>
            <person name="Chang S.B."/>
            <person name="Chen F."/>
            <person name="Shi Y."/>
            <person name="Su Y.Y."/>
            <person name="Zhang Y.Q."/>
            <person name="Chen L.J."/>
            <person name="Yin Y."/>
            <person name="Lin M."/>
            <person name="Huang H."/>
            <person name="Deng H."/>
            <person name="Wang Z.W."/>
            <person name="Zhu S.L."/>
            <person name="Zhao X."/>
            <person name="Deng C."/>
            <person name="Niu S.C."/>
            <person name="Huang J."/>
            <person name="Wang M."/>
            <person name="Liu G.H."/>
            <person name="Yang H.J."/>
            <person name="Xiao X.J."/>
            <person name="Hsiao Y.Y."/>
            <person name="Wu W.L."/>
            <person name="Chen Y.Y."/>
            <person name="Mitsuda N."/>
            <person name="Ohme-Takagi M."/>
            <person name="Luo Y.B."/>
            <person name="Van de Peer Y."/>
            <person name="Liu Z.J."/>
        </authorList>
    </citation>
    <scope>NUCLEOTIDE SEQUENCE [LARGE SCALE GENOMIC DNA]</scope>
    <source>
        <tissue evidence="4">The whole plant</tissue>
    </source>
</reference>
<dbReference type="Pfam" id="PF00023">
    <property type="entry name" value="Ank"/>
    <property type="match status" value="1"/>
</dbReference>
<accession>A0A2I0W6K8</accession>
<dbReference type="Gene3D" id="1.25.40.20">
    <property type="entry name" value="Ankyrin repeat-containing domain"/>
    <property type="match status" value="2"/>
</dbReference>
<evidence type="ECO:0000313" key="5">
    <source>
        <dbReference type="Proteomes" id="UP000233837"/>
    </source>
</evidence>
<dbReference type="InterPro" id="IPR002110">
    <property type="entry name" value="Ankyrin_rpt"/>
</dbReference>
<proteinExistence type="predicted"/>
<dbReference type="PANTHER" id="PTHR24198:SF165">
    <property type="entry name" value="ANKYRIN REPEAT-CONTAINING PROTEIN-RELATED"/>
    <property type="match status" value="1"/>
</dbReference>
<keyword evidence="5" id="KW-1185">Reference proteome</keyword>
<sequence>MHPSCLLALREGNMTRLRVLLQDDRTRFYGMTIKGNSILHIAASLGKVWPITEACNLPELGLLLHQNLKGDTILHCAARAGHDHILSLLIDHQAGKQMTKVLNQRGDSALHEAARGGHAKVVLQLLVIGENMASMVNRDGESPLYLAAVRGSVEIVKMLLECAMVDYRGPRGQTALHAAVCRSYDIAKVLLEKMPLLNLQADASQSTPIHYVASLGNVNMVRLLLQANATIAHLLDDKGLSAIHIAARKDYTAVIEEILHHCPDATELTDGDGNNFLHVAIKKGATAVVRLVLSNPLLRQSISETDHEGNTPLHMAVMGHNVEIARLLLLDSKVDENVLNCKGLTPLDVASSIEDSKFHFKRSLMIRDLNLVDAKFGPRRMDIVMFEDQGFP</sequence>
<dbReference type="SMART" id="SM00248">
    <property type="entry name" value="ANK"/>
    <property type="match status" value="8"/>
</dbReference>
<evidence type="ECO:0000256" key="1">
    <source>
        <dbReference type="ARBA" id="ARBA00022737"/>
    </source>
</evidence>
<feature type="repeat" description="ANK" evidence="3">
    <location>
        <begin position="69"/>
        <end position="101"/>
    </location>
</feature>
<feature type="repeat" description="ANK" evidence="3">
    <location>
        <begin position="308"/>
        <end position="329"/>
    </location>
</feature>
<feature type="repeat" description="ANK" evidence="3">
    <location>
        <begin position="139"/>
        <end position="161"/>
    </location>
</feature>
<dbReference type="Proteomes" id="UP000233837">
    <property type="component" value="Unassembled WGS sequence"/>
</dbReference>
<dbReference type="Pfam" id="PF12796">
    <property type="entry name" value="Ank_2"/>
    <property type="match status" value="2"/>
</dbReference>
<name>A0A2I0W6K8_9ASPA</name>
<evidence type="ECO:0000256" key="3">
    <source>
        <dbReference type="PROSITE-ProRule" id="PRU00023"/>
    </source>
</evidence>
<protein>
    <submittedName>
        <fullName evidence="4">Ankyrin repeat-containing protein</fullName>
    </submittedName>
</protein>
<feature type="repeat" description="ANK" evidence="3">
    <location>
        <begin position="204"/>
        <end position="231"/>
    </location>
</feature>
<dbReference type="Pfam" id="PF13637">
    <property type="entry name" value="Ank_4"/>
    <property type="match status" value="1"/>
</dbReference>
<dbReference type="AlphaFoldDB" id="A0A2I0W6K8"/>
<keyword evidence="1" id="KW-0677">Repeat</keyword>
<dbReference type="EMBL" id="KZ502882">
    <property type="protein sequence ID" value="PKU71290.1"/>
    <property type="molecule type" value="Genomic_DNA"/>
</dbReference>
<keyword evidence="2 3" id="KW-0040">ANK repeat</keyword>
<dbReference type="STRING" id="906689.A0A2I0W6K8"/>
<gene>
    <name evidence="4" type="ORF">MA16_Dca007287</name>
</gene>